<dbReference type="GO" id="GO:0005829">
    <property type="term" value="C:cytosol"/>
    <property type="evidence" value="ECO:0007669"/>
    <property type="project" value="TreeGrafter"/>
</dbReference>
<dbReference type="PROSITE" id="PS51404">
    <property type="entry name" value="DYP_PEROXIDASE"/>
    <property type="match status" value="1"/>
</dbReference>
<keyword evidence="3" id="KW-0479">Metal-binding</keyword>
<sequence length="308" mass="33391">MTYQHGINAYGTTDHVYLEFDLVQGADAKEAIGKLAAAVNLPTTVGANAVVGVRPELWAELADAANVPANVHGFNEPIRGADGYEMPATQHDAWLWVASASRSESFNVSRHILDKVAGLLDIADETVGWVYEGNRDLTGFEDGTENPGALEVPSVIAVPAGEPGAGSSVLLFQKWPHLVNKWAKLSVDKQQSVIGRTRADSVELPEEAMPESSHVSRTVVEHDGEELEVLRRNTSYGELREHGTVFVGFSFDQWRLEEMLRRMAGAVDGPRDALTYFADVVSGSWYVCPSVSALLAIAETVGEDAEED</sequence>
<dbReference type="InterPro" id="IPR048328">
    <property type="entry name" value="Dyp_perox_C"/>
</dbReference>
<comment type="similarity">
    <text evidence="6">Belongs to the DyP-type peroxidase family.</text>
</comment>
<dbReference type="InterPro" id="IPR006314">
    <property type="entry name" value="Dyp_peroxidase"/>
</dbReference>
<dbReference type="Pfam" id="PF20628">
    <property type="entry name" value="Dyp_perox_C"/>
    <property type="match status" value="1"/>
</dbReference>
<comment type="caution">
    <text evidence="9">The sequence shown here is derived from an EMBL/GenBank/DDBJ whole genome shotgun (WGS) entry which is preliminary data.</text>
</comment>
<gene>
    <name evidence="9" type="ORF">FRX94_00565</name>
</gene>
<dbReference type="GO" id="GO:0004601">
    <property type="term" value="F:peroxidase activity"/>
    <property type="evidence" value="ECO:0007669"/>
    <property type="project" value="UniProtKB-KW"/>
</dbReference>
<keyword evidence="5" id="KW-0408">Iron</keyword>
<dbReference type="PANTHER" id="PTHR30521">
    <property type="entry name" value="DEFERROCHELATASE/PEROXIDASE"/>
    <property type="match status" value="1"/>
</dbReference>
<dbReference type="InterPro" id="IPR011008">
    <property type="entry name" value="Dimeric_a/b-barrel"/>
</dbReference>
<keyword evidence="4" id="KW-0560">Oxidoreductase</keyword>
<keyword evidence="10" id="KW-1185">Reference proteome</keyword>
<evidence type="ECO:0000256" key="5">
    <source>
        <dbReference type="ARBA" id="ARBA00023004"/>
    </source>
</evidence>
<dbReference type="EMBL" id="VOHM01000001">
    <property type="protein sequence ID" value="TWT29051.1"/>
    <property type="molecule type" value="Genomic_DNA"/>
</dbReference>
<keyword evidence="2 9" id="KW-0575">Peroxidase</keyword>
<proteinExistence type="inferred from homology"/>
<organism evidence="9 10">
    <name type="scientific">Corynebacterium canis</name>
    <dbReference type="NCBI Taxonomy" id="679663"/>
    <lineage>
        <taxon>Bacteria</taxon>
        <taxon>Bacillati</taxon>
        <taxon>Actinomycetota</taxon>
        <taxon>Actinomycetes</taxon>
        <taxon>Mycobacteriales</taxon>
        <taxon>Corynebacteriaceae</taxon>
        <taxon>Corynebacterium</taxon>
    </lineage>
</organism>
<dbReference type="AlphaFoldDB" id="A0A5C5URF6"/>
<feature type="domain" description="Dyp-type peroxidase C-terminal" evidence="8">
    <location>
        <begin position="134"/>
        <end position="291"/>
    </location>
</feature>
<dbReference type="SUPFAM" id="SSF54909">
    <property type="entry name" value="Dimeric alpha+beta barrel"/>
    <property type="match status" value="1"/>
</dbReference>
<dbReference type="GO" id="GO:0020037">
    <property type="term" value="F:heme binding"/>
    <property type="evidence" value="ECO:0007669"/>
    <property type="project" value="InterPro"/>
</dbReference>
<evidence type="ECO:0000256" key="3">
    <source>
        <dbReference type="ARBA" id="ARBA00022723"/>
    </source>
</evidence>
<evidence type="ECO:0000313" key="9">
    <source>
        <dbReference type="EMBL" id="TWT29051.1"/>
    </source>
</evidence>
<dbReference type="InterPro" id="IPR048327">
    <property type="entry name" value="Dyp_perox_N"/>
</dbReference>
<feature type="domain" description="Dyp-type peroxidase N-terminal" evidence="7">
    <location>
        <begin position="49"/>
        <end position="129"/>
    </location>
</feature>
<accession>A0A5C5URF6</accession>
<dbReference type="RefSeq" id="WP_146323167.1">
    <property type="nucleotide sequence ID" value="NZ_BAABLR010000076.1"/>
</dbReference>
<reference evidence="9 10" key="1">
    <citation type="submission" date="2019-08" db="EMBL/GenBank/DDBJ databases">
        <authorList>
            <person name="Lei W."/>
        </authorList>
    </citation>
    <scope>NUCLEOTIDE SEQUENCE [LARGE SCALE GENOMIC DNA]</scope>
    <source>
        <strain evidence="9 10">CCUG 58627</strain>
    </source>
</reference>
<comment type="cofactor">
    <cofactor evidence="1">
        <name>heme b</name>
        <dbReference type="ChEBI" id="CHEBI:60344"/>
    </cofactor>
</comment>
<dbReference type="PANTHER" id="PTHR30521:SF0">
    <property type="entry name" value="DYP-TYPE PEROXIDASE FAMILY PROTEIN"/>
    <property type="match status" value="1"/>
</dbReference>
<evidence type="ECO:0000256" key="2">
    <source>
        <dbReference type="ARBA" id="ARBA00022559"/>
    </source>
</evidence>
<dbReference type="OrthoDB" id="3251355at2"/>
<dbReference type="Pfam" id="PF04261">
    <property type="entry name" value="Dyp_perox_N"/>
    <property type="match status" value="1"/>
</dbReference>
<evidence type="ECO:0000259" key="8">
    <source>
        <dbReference type="Pfam" id="PF20628"/>
    </source>
</evidence>
<name>A0A5C5URF6_9CORY</name>
<dbReference type="Proteomes" id="UP000320791">
    <property type="component" value="Unassembled WGS sequence"/>
</dbReference>
<dbReference type="NCBIfam" id="TIGR01413">
    <property type="entry name" value="Dyp_perox_fam"/>
    <property type="match status" value="1"/>
</dbReference>
<evidence type="ECO:0000256" key="4">
    <source>
        <dbReference type="ARBA" id="ARBA00023002"/>
    </source>
</evidence>
<evidence type="ECO:0000313" key="10">
    <source>
        <dbReference type="Proteomes" id="UP000320791"/>
    </source>
</evidence>
<protein>
    <submittedName>
        <fullName evidence="9">Dyp-type peroxidase</fullName>
    </submittedName>
</protein>
<evidence type="ECO:0000259" key="7">
    <source>
        <dbReference type="Pfam" id="PF04261"/>
    </source>
</evidence>
<evidence type="ECO:0000256" key="1">
    <source>
        <dbReference type="ARBA" id="ARBA00001970"/>
    </source>
</evidence>
<dbReference type="GO" id="GO:0046872">
    <property type="term" value="F:metal ion binding"/>
    <property type="evidence" value="ECO:0007669"/>
    <property type="project" value="UniProtKB-KW"/>
</dbReference>
<evidence type="ECO:0000256" key="6">
    <source>
        <dbReference type="ARBA" id="ARBA00025737"/>
    </source>
</evidence>